<evidence type="ECO:0000313" key="3">
    <source>
        <dbReference type="Proteomes" id="UP000224854"/>
    </source>
</evidence>
<evidence type="ECO:0000259" key="1">
    <source>
        <dbReference type="Pfam" id="PF00891"/>
    </source>
</evidence>
<evidence type="ECO:0000313" key="2">
    <source>
        <dbReference type="EMBL" id="PHH60700.1"/>
    </source>
</evidence>
<sequence length="182" mass="20331">MEVNESWRGNTRVADAIQKWPNSDEANETSEHIPGFAIRDVSNAYDWPSLGDGFIANIGGEGVQVAIELAQSFGNLNLIVQDSSMMIAGAESSVPDTLKGSIEFQEHEFSEPQTVQADVYFFYQVFRNWGDKYAVKALKAQTPALRPGAKILIHDVCMLEQGAIPMWIERIQRYAMMCPDEL</sequence>
<dbReference type="PANTHER" id="PTHR43712:SF12">
    <property type="entry name" value="STERIGMATOCYSTIN 8-O-METHYLTRANSFERASE"/>
    <property type="match status" value="1"/>
</dbReference>
<dbReference type="PANTHER" id="PTHR43712">
    <property type="entry name" value="PUTATIVE (AFU_ORTHOLOGUE AFUA_4G14580)-RELATED"/>
    <property type="match status" value="1"/>
</dbReference>
<keyword evidence="3" id="KW-1185">Reference proteome</keyword>
<dbReference type="Proteomes" id="UP000224854">
    <property type="component" value="Unassembled WGS sequence"/>
</dbReference>
<dbReference type="EMBL" id="NJEU01001785">
    <property type="protein sequence ID" value="PHH60700.1"/>
    <property type="molecule type" value="Genomic_DNA"/>
</dbReference>
<dbReference type="Gene3D" id="3.40.50.150">
    <property type="entry name" value="Vaccinia Virus protein VP39"/>
    <property type="match status" value="1"/>
</dbReference>
<comment type="caution">
    <text evidence="2">The sequence shown here is derived from an EMBL/GenBank/DDBJ whole genome shotgun (WGS) entry which is preliminary data.</text>
</comment>
<accession>A0A2C5XZZ1</accession>
<dbReference type="InterPro" id="IPR029063">
    <property type="entry name" value="SAM-dependent_MTases_sf"/>
</dbReference>
<dbReference type="Pfam" id="PF00891">
    <property type="entry name" value="Methyltransf_2"/>
    <property type="match status" value="1"/>
</dbReference>
<dbReference type="GO" id="GO:0008171">
    <property type="term" value="F:O-methyltransferase activity"/>
    <property type="evidence" value="ECO:0007669"/>
    <property type="project" value="InterPro"/>
</dbReference>
<proteinExistence type="predicted"/>
<reference evidence="2 3" key="1">
    <citation type="submission" date="2017-06" db="EMBL/GenBank/DDBJ databases">
        <title>Ant-infecting Ophiocordyceps genomes reveal a high diversity of potential behavioral manipulation genes and a possible major role for enterotoxins.</title>
        <authorList>
            <person name="De Bekker C."/>
            <person name="Evans H.C."/>
            <person name="Brachmann A."/>
            <person name="Hughes D.P."/>
        </authorList>
    </citation>
    <scope>NUCLEOTIDE SEQUENCE [LARGE SCALE GENOMIC DNA]</scope>
    <source>
        <strain evidence="2 3">1348a</strain>
    </source>
</reference>
<dbReference type="InterPro" id="IPR001077">
    <property type="entry name" value="COMT_C"/>
</dbReference>
<feature type="domain" description="O-methyltransferase C-terminal" evidence="1">
    <location>
        <begin position="54"/>
        <end position="161"/>
    </location>
</feature>
<organism evidence="2 3">
    <name type="scientific">Ophiocordyceps australis</name>
    <dbReference type="NCBI Taxonomy" id="1399860"/>
    <lineage>
        <taxon>Eukaryota</taxon>
        <taxon>Fungi</taxon>
        <taxon>Dikarya</taxon>
        <taxon>Ascomycota</taxon>
        <taxon>Pezizomycotina</taxon>
        <taxon>Sordariomycetes</taxon>
        <taxon>Hypocreomycetidae</taxon>
        <taxon>Hypocreales</taxon>
        <taxon>Ophiocordycipitaceae</taxon>
        <taxon>Ophiocordyceps</taxon>
    </lineage>
</organism>
<dbReference type="AlphaFoldDB" id="A0A2C5XZZ1"/>
<dbReference type="OrthoDB" id="1606438at2759"/>
<dbReference type="SUPFAM" id="SSF53335">
    <property type="entry name" value="S-adenosyl-L-methionine-dependent methyltransferases"/>
    <property type="match status" value="1"/>
</dbReference>
<name>A0A2C5XZZ1_9HYPO</name>
<gene>
    <name evidence="2" type="ORF">CDD82_2242</name>
</gene>
<protein>
    <recommendedName>
        <fullName evidence="1">O-methyltransferase C-terminal domain-containing protein</fullName>
    </recommendedName>
</protein>